<dbReference type="InParanoid" id="M4BTH5"/>
<keyword evidence="2" id="KW-1185">Reference proteome</keyword>
<dbReference type="HOGENOM" id="CLU_1450266_0_0_1"/>
<reference evidence="2" key="1">
    <citation type="journal article" date="2010" name="Science">
        <title>Signatures of adaptation to obligate biotrophy in the Hyaloperonospora arabidopsidis genome.</title>
        <authorList>
            <person name="Baxter L."/>
            <person name="Tripathy S."/>
            <person name="Ishaque N."/>
            <person name="Boot N."/>
            <person name="Cabral A."/>
            <person name="Kemen E."/>
            <person name="Thines M."/>
            <person name="Ah-Fong A."/>
            <person name="Anderson R."/>
            <person name="Badejoko W."/>
            <person name="Bittner-Eddy P."/>
            <person name="Boore J.L."/>
            <person name="Chibucos M.C."/>
            <person name="Coates M."/>
            <person name="Dehal P."/>
            <person name="Delehaunty K."/>
            <person name="Dong S."/>
            <person name="Downton P."/>
            <person name="Dumas B."/>
            <person name="Fabro G."/>
            <person name="Fronick C."/>
            <person name="Fuerstenberg S.I."/>
            <person name="Fulton L."/>
            <person name="Gaulin E."/>
            <person name="Govers F."/>
            <person name="Hughes L."/>
            <person name="Humphray S."/>
            <person name="Jiang R.H."/>
            <person name="Judelson H."/>
            <person name="Kamoun S."/>
            <person name="Kyung K."/>
            <person name="Meijer H."/>
            <person name="Minx P."/>
            <person name="Morris P."/>
            <person name="Nelson J."/>
            <person name="Phuntumart V."/>
            <person name="Qutob D."/>
            <person name="Rehmany A."/>
            <person name="Rougon-Cardoso A."/>
            <person name="Ryden P."/>
            <person name="Torto-Alalibo T."/>
            <person name="Studholme D."/>
            <person name="Wang Y."/>
            <person name="Win J."/>
            <person name="Wood J."/>
            <person name="Clifton S.W."/>
            <person name="Rogers J."/>
            <person name="Van den Ackerveken G."/>
            <person name="Jones J.D."/>
            <person name="McDowell J.M."/>
            <person name="Beynon J."/>
            <person name="Tyler B.M."/>
        </authorList>
    </citation>
    <scope>NUCLEOTIDE SEQUENCE [LARGE SCALE GENOMIC DNA]</scope>
    <source>
        <strain evidence="2">Emoy2</strain>
    </source>
</reference>
<evidence type="ECO:0000313" key="2">
    <source>
        <dbReference type="Proteomes" id="UP000011713"/>
    </source>
</evidence>
<name>M4BTH5_HYAAE</name>
<dbReference type="VEuPathDB" id="FungiDB:HpaG809760"/>
<evidence type="ECO:0000313" key="1">
    <source>
        <dbReference type="EnsemblProtists" id="HpaP809760"/>
    </source>
</evidence>
<dbReference type="Proteomes" id="UP000011713">
    <property type="component" value="Unassembled WGS sequence"/>
</dbReference>
<dbReference type="AlphaFoldDB" id="M4BTH5"/>
<protein>
    <submittedName>
        <fullName evidence="1">Uncharacterized protein</fullName>
    </submittedName>
</protein>
<dbReference type="EMBL" id="JH597840">
    <property type="status" value="NOT_ANNOTATED_CDS"/>
    <property type="molecule type" value="Genomic_DNA"/>
</dbReference>
<accession>M4BTH5</accession>
<sequence>MVLPRNGRNGTIPEDVLKGSRDGGITLRIRTRPIAAVNVSEIELVSFDPEQCPHHRIRGPRDLSDVLPVEQRHRVVNGSRGYLESRNSRISIHNTLRKACTPYKCAIPTTTVHPSAPVPIKLNESSQSRMRTKKNLRLRSVKCRSPVTIRHRLDRESVPGRSTLTWTMKLPCSRRQVVPMNGWTDRP</sequence>
<dbReference type="EnsemblProtists" id="HpaT809760">
    <property type="protein sequence ID" value="HpaP809760"/>
    <property type="gene ID" value="HpaG809760"/>
</dbReference>
<reference evidence="1" key="2">
    <citation type="submission" date="2015-06" db="UniProtKB">
        <authorList>
            <consortium name="EnsemblProtists"/>
        </authorList>
    </citation>
    <scope>IDENTIFICATION</scope>
    <source>
        <strain evidence="1">Emoy2</strain>
    </source>
</reference>
<proteinExistence type="predicted"/>
<organism evidence="1 2">
    <name type="scientific">Hyaloperonospora arabidopsidis (strain Emoy2)</name>
    <name type="common">Downy mildew agent</name>
    <name type="synonym">Peronospora arabidopsidis</name>
    <dbReference type="NCBI Taxonomy" id="559515"/>
    <lineage>
        <taxon>Eukaryota</taxon>
        <taxon>Sar</taxon>
        <taxon>Stramenopiles</taxon>
        <taxon>Oomycota</taxon>
        <taxon>Peronosporomycetes</taxon>
        <taxon>Peronosporales</taxon>
        <taxon>Peronosporaceae</taxon>
        <taxon>Hyaloperonospora</taxon>
    </lineage>
</organism>